<feature type="domain" description="CHAT" evidence="4">
    <location>
        <begin position="930"/>
        <end position="1243"/>
    </location>
</feature>
<dbReference type="Proteomes" id="UP000667802">
    <property type="component" value="Unassembled WGS sequence"/>
</dbReference>
<dbReference type="Pfam" id="PF07719">
    <property type="entry name" value="TPR_2"/>
    <property type="match status" value="1"/>
</dbReference>
<keyword evidence="2 3" id="KW-0802">TPR repeat</keyword>
<feature type="repeat" description="TPR" evidence="3">
    <location>
        <begin position="507"/>
        <end position="540"/>
    </location>
</feature>
<dbReference type="InterPro" id="IPR019734">
    <property type="entry name" value="TPR_rpt"/>
</dbReference>
<protein>
    <submittedName>
        <fullName evidence="5">Tetratricopeptide repeat protein</fullName>
    </submittedName>
</protein>
<keyword evidence="6" id="KW-1185">Reference proteome</keyword>
<comment type="caution">
    <text evidence="5">The sequence shown here is derived from an EMBL/GenBank/DDBJ whole genome shotgun (WGS) entry which is preliminary data.</text>
</comment>
<feature type="repeat" description="TPR" evidence="3">
    <location>
        <begin position="371"/>
        <end position="404"/>
    </location>
</feature>
<feature type="repeat" description="TPR" evidence="3">
    <location>
        <begin position="473"/>
        <end position="506"/>
    </location>
</feature>
<dbReference type="EMBL" id="JAALHA020000001">
    <property type="protein sequence ID" value="MDR9893335.1"/>
    <property type="molecule type" value="Genomic_DNA"/>
</dbReference>
<organism evidence="5 6">
    <name type="scientific">Aetokthonos hydrillicola Thurmond2011</name>
    <dbReference type="NCBI Taxonomy" id="2712845"/>
    <lineage>
        <taxon>Bacteria</taxon>
        <taxon>Bacillati</taxon>
        <taxon>Cyanobacteriota</taxon>
        <taxon>Cyanophyceae</taxon>
        <taxon>Nostocales</taxon>
        <taxon>Hapalosiphonaceae</taxon>
        <taxon>Aetokthonos</taxon>
    </lineage>
</organism>
<dbReference type="Pfam" id="PF12770">
    <property type="entry name" value="CHAT"/>
    <property type="match status" value="1"/>
</dbReference>
<dbReference type="Pfam" id="PF00515">
    <property type="entry name" value="TPR_1"/>
    <property type="match status" value="5"/>
</dbReference>
<dbReference type="PANTHER" id="PTHR44943:SF8">
    <property type="entry name" value="TPR REPEAT-CONTAINING PROTEIN MJ0263"/>
    <property type="match status" value="1"/>
</dbReference>
<dbReference type="RefSeq" id="WP_208339486.1">
    <property type="nucleotide sequence ID" value="NZ_CAWQFN010000550.1"/>
</dbReference>
<dbReference type="SMART" id="SM00028">
    <property type="entry name" value="TPR"/>
    <property type="match status" value="11"/>
</dbReference>
<gene>
    <name evidence="5" type="ORF">G7B40_001875</name>
</gene>
<feature type="repeat" description="TPR" evidence="3">
    <location>
        <begin position="439"/>
        <end position="472"/>
    </location>
</feature>
<dbReference type="AlphaFoldDB" id="A0AAP5I263"/>
<evidence type="ECO:0000313" key="5">
    <source>
        <dbReference type="EMBL" id="MDR9893335.1"/>
    </source>
</evidence>
<evidence type="ECO:0000256" key="3">
    <source>
        <dbReference type="PROSITE-ProRule" id="PRU00339"/>
    </source>
</evidence>
<sequence>MLKQLLLCLKKFLKLPFGRKQAPSLNPDIKKVVEPLPELTNADLEFLFTQLLEGVHQARGRQWAIKYLQRMENRISNQRWIDWLLNFGEKLLLSPAPNNQLGMRMVQLGELGIGTIGELAHDIGVSLLTRNLGESNLKNDVEDAEAKVYTSILTSGETFNSDKQYQDPVMPLARQEKVIWKYDTLDTEAIKFAPPFIPQEIDGKRVWVENSPETAVVSNESLTYLEPKVANTLDELLVKLKQSSHLAEELASKLDVQTTHQLQTPLEQAQAWFYQGLQQAKRNELLQAIISYDKAIEINPNSYEYWFNRGLALFYLEHFVEAIASYDKAIEIKPNFYKGWYNRGCAQGELGYFEDAVLSFNKAIEIKFDYHEAWSSRGLALVKLGYVEDGISSYDQALLVQPQEYENWYYRGIALATSGRIHDAIASYEKAIELNPEFHFAWYYRGVELSNLGEFEDASASLQQAVEINPDSHEGWYALGCAQDKLGQREEAIASYNHAIQINPDFHDAFIDKGVVLSSLGRWHEAILSWQQALEKKPDFYLTWFNQAVAFENMGHRSEAIASYEKAIELNPDFHLAWYNRGVSLFYLGRFEEAIASYDNALQIQPDYWEAWIARGTAAGDAFNYDSDQIFVSAITATNSNLNQRGYEGKLASYEEGLRYVYQSTYPEGWGRLHLLLGNAHYERGKRDFTPRHYWIQSVAEYYQAMETLTPDAFPQLHLEVLLNLIKTFLSLGETAQAQEFHHCATDLLQYLLSDPEQTDESKKAIALKFAGFGQLAVDIAVQSGELAQALEIAEYSKNACLSWLLYGWRDEIISPSYTSMQKLLNPTTAIIYWFISPYGLRTFIVKYKSPEPIPVFTPVLNVADINEMPLPETLRVKGEFEDWLQDWNEDYQDYCSTDHDKENNSNHSWRATMEQRLLNLKKILNINAIIEELENINYLILIPHLELHRFPLHALFDFSYPLQQQTINSDGYYSYSQSFKRNFTTSYLPSIQIGLSLKDNSLLPIRKQPLLSFEHPNTTDYLSLKFGQLESEVISHIFDNVRRFQGSKATKKNLENSLSNNYKLLHFQGDITNNFSEPQKSELVLAGDDKLTLEEIYIHQIENYNLVTLSTSETSIFSDKAITTEYVGLVSGLLSQGVSHVLSTLWSVEPGASTLVMIEFYRQMQQHESAAIALSAATTWLKDVTASDLKKWCEDLLKILPHGQFQIRTYLATEVYRKFSKMPGDKKLYNHPYYWAGFTITGKRE</sequence>
<accession>A0AAP5I263</accession>
<evidence type="ECO:0000256" key="2">
    <source>
        <dbReference type="ARBA" id="ARBA00022803"/>
    </source>
</evidence>
<feature type="repeat" description="TPR" evidence="3">
    <location>
        <begin position="575"/>
        <end position="608"/>
    </location>
</feature>
<dbReference type="Gene3D" id="1.25.40.10">
    <property type="entry name" value="Tetratricopeptide repeat domain"/>
    <property type="match status" value="3"/>
</dbReference>
<evidence type="ECO:0000259" key="4">
    <source>
        <dbReference type="Pfam" id="PF12770"/>
    </source>
</evidence>
<dbReference type="InterPro" id="IPR024983">
    <property type="entry name" value="CHAT_dom"/>
</dbReference>
<dbReference type="SUPFAM" id="SSF48452">
    <property type="entry name" value="TPR-like"/>
    <property type="match status" value="1"/>
</dbReference>
<dbReference type="PROSITE" id="PS50005">
    <property type="entry name" value="TPR"/>
    <property type="match status" value="9"/>
</dbReference>
<feature type="repeat" description="TPR" evidence="3">
    <location>
        <begin position="541"/>
        <end position="574"/>
    </location>
</feature>
<evidence type="ECO:0000256" key="1">
    <source>
        <dbReference type="ARBA" id="ARBA00022737"/>
    </source>
</evidence>
<keyword evidence="1" id="KW-0677">Repeat</keyword>
<proteinExistence type="predicted"/>
<dbReference type="PROSITE" id="PS50293">
    <property type="entry name" value="TPR_REGION"/>
    <property type="match status" value="2"/>
</dbReference>
<dbReference type="Pfam" id="PF13181">
    <property type="entry name" value="TPR_8"/>
    <property type="match status" value="1"/>
</dbReference>
<dbReference type="PANTHER" id="PTHR44943">
    <property type="entry name" value="CELLULOSE SYNTHASE OPERON PROTEIN C"/>
    <property type="match status" value="1"/>
</dbReference>
<dbReference type="InterPro" id="IPR051685">
    <property type="entry name" value="Ycf3/AcsC/BcsC/TPR_MFPF"/>
</dbReference>
<evidence type="ECO:0000313" key="6">
    <source>
        <dbReference type="Proteomes" id="UP000667802"/>
    </source>
</evidence>
<dbReference type="InterPro" id="IPR011990">
    <property type="entry name" value="TPR-like_helical_dom_sf"/>
</dbReference>
<feature type="repeat" description="TPR" evidence="3">
    <location>
        <begin position="269"/>
        <end position="302"/>
    </location>
</feature>
<name>A0AAP5I263_9CYAN</name>
<feature type="repeat" description="TPR" evidence="3">
    <location>
        <begin position="303"/>
        <end position="336"/>
    </location>
</feature>
<feature type="repeat" description="TPR" evidence="3">
    <location>
        <begin position="405"/>
        <end position="438"/>
    </location>
</feature>
<reference evidence="6" key="1">
    <citation type="journal article" date="2021" name="Science">
        <title>Hunting the eagle killer: A cyanobacterial neurotoxin causes vacuolar myelinopathy.</title>
        <authorList>
            <person name="Breinlinger S."/>
            <person name="Phillips T.J."/>
            <person name="Haram B.N."/>
            <person name="Mares J."/>
            <person name="Martinez Yerena J.A."/>
            <person name="Hrouzek P."/>
            <person name="Sobotka R."/>
            <person name="Henderson W.M."/>
            <person name="Schmieder P."/>
            <person name="Williams S.M."/>
            <person name="Lauderdale J.D."/>
            <person name="Wilde H.D."/>
            <person name="Gerrin W."/>
            <person name="Kust A."/>
            <person name="Washington J.W."/>
            <person name="Wagner C."/>
            <person name="Geier B."/>
            <person name="Liebeke M."/>
            <person name="Enke H."/>
            <person name="Niedermeyer T.H.J."/>
            <person name="Wilde S.B."/>
        </authorList>
    </citation>
    <scope>NUCLEOTIDE SEQUENCE [LARGE SCALE GENOMIC DNA]</scope>
    <source>
        <strain evidence="6">Thurmond2011</strain>
    </source>
</reference>
<dbReference type="InterPro" id="IPR013105">
    <property type="entry name" value="TPR_2"/>
</dbReference>